<dbReference type="InParanoid" id="E3MUR0"/>
<sequence length="442" mass="51734">MTKAVQQPSDERLMDLKKQVDFIYSLVNHQFFFQKITNNPSESVIEKVLEMCQEVLNKQKDLEMSNLEIVDKLRSAEDEIKKLSKEQQEKFDSIQSDLNEINQTLKPEEPSKMEENDDSADITALVNLSQKSNEMMSTSGKYFVLKHKFKNVSSMKSGKIYISEKEEHFGVPWWESTINVVQLYFYLFRQLSMKKNDGYLSFFLNCLSLKDTKKKQEIEVEYELKIVSPSTREEKLKFCDLFQSATKKTSWGVPKFIEWEKLEKDFVVDDCFCAEIAVKVRKMTGIYKENLRSFDDTMEKFSDVLLIINDEKFYVSKLYLAAHSPYFEALFLGQFNESKKSEIKLSGIDSDDFQKYLEVLYAEQSIDGNDDSFFISFSFSEFTVEGILMVADMYETPLVTRKCEEFLVRKSEKSLKKRLELSTRYNLEALKVNPYSETTDCE</sequence>
<dbReference type="InterPro" id="IPR002083">
    <property type="entry name" value="MATH/TRAF_dom"/>
</dbReference>
<evidence type="ECO:0000259" key="2">
    <source>
        <dbReference type="PROSITE" id="PS50097"/>
    </source>
</evidence>
<feature type="domain" description="BTB" evidence="2">
    <location>
        <begin position="302"/>
        <end position="361"/>
    </location>
</feature>
<dbReference type="AlphaFoldDB" id="E3MUR0"/>
<evidence type="ECO:0000313" key="5">
    <source>
        <dbReference type="Proteomes" id="UP000008281"/>
    </source>
</evidence>
<dbReference type="InterPro" id="IPR008974">
    <property type="entry name" value="TRAF-like"/>
</dbReference>
<dbReference type="InterPro" id="IPR000210">
    <property type="entry name" value="BTB/POZ_dom"/>
</dbReference>
<evidence type="ECO:0000313" key="4">
    <source>
        <dbReference type="EMBL" id="EFP09905.1"/>
    </source>
</evidence>
<dbReference type="Pfam" id="PF00917">
    <property type="entry name" value="MATH"/>
    <property type="match status" value="1"/>
</dbReference>
<dbReference type="PANTHER" id="PTHR22743">
    <property type="entry name" value="MEPRIN/TRAF-LIKE MATH FAMILY-C.ELEGANS"/>
    <property type="match status" value="1"/>
</dbReference>
<dbReference type="Pfam" id="PF00651">
    <property type="entry name" value="BTB"/>
    <property type="match status" value="1"/>
</dbReference>
<dbReference type="FunCoup" id="E3MUR0">
    <property type="interactions" value="30"/>
</dbReference>
<accession>E3MUR0</accession>
<dbReference type="InterPro" id="IPR052664">
    <property type="entry name" value="BTB-MATH_domain_protein"/>
</dbReference>
<dbReference type="SUPFAM" id="SSF49599">
    <property type="entry name" value="TRAF domain-like"/>
    <property type="match status" value="1"/>
</dbReference>
<dbReference type="SUPFAM" id="SSF54695">
    <property type="entry name" value="POZ domain"/>
    <property type="match status" value="1"/>
</dbReference>
<dbReference type="OrthoDB" id="6359816at2759"/>
<dbReference type="PROSITE" id="PS50144">
    <property type="entry name" value="MATH"/>
    <property type="match status" value="1"/>
</dbReference>
<dbReference type="EMBL" id="DS268480">
    <property type="protein sequence ID" value="EFP09905.1"/>
    <property type="molecule type" value="Genomic_DNA"/>
</dbReference>
<dbReference type="SMART" id="SM00225">
    <property type="entry name" value="BTB"/>
    <property type="match status" value="1"/>
</dbReference>
<keyword evidence="1" id="KW-0175">Coiled coil</keyword>
<dbReference type="PANTHER" id="PTHR22743:SF165">
    <property type="entry name" value="BTB AND MATH DOMAIN CONTAINING-RELATED"/>
    <property type="match status" value="1"/>
</dbReference>
<name>E3MUR0_CAERE</name>
<feature type="coiled-coil region" evidence="1">
    <location>
        <begin position="66"/>
        <end position="93"/>
    </location>
</feature>
<evidence type="ECO:0000256" key="1">
    <source>
        <dbReference type="SAM" id="Coils"/>
    </source>
</evidence>
<evidence type="ECO:0008006" key="6">
    <source>
        <dbReference type="Google" id="ProtNLM"/>
    </source>
</evidence>
<dbReference type="SMART" id="SM00061">
    <property type="entry name" value="MATH"/>
    <property type="match status" value="1"/>
</dbReference>
<dbReference type="CDD" id="cd00121">
    <property type="entry name" value="MATH"/>
    <property type="match status" value="1"/>
</dbReference>
<reference evidence="4" key="1">
    <citation type="submission" date="2007-07" db="EMBL/GenBank/DDBJ databases">
        <title>PCAP assembly of the Caenorhabditis remanei genome.</title>
        <authorList>
            <consortium name="The Caenorhabditis remanei Sequencing Consortium"/>
            <person name="Wilson R.K."/>
        </authorList>
    </citation>
    <scope>NUCLEOTIDE SEQUENCE [LARGE SCALE GENOMIC DNA]</scope>
    <source>
        <strain evidence="4">PB4641</strain>
    </source>
</reference>
<dbReference type="Gene3D" id="3.30.710.10">
    <property type="entry name" value="Potassium Channel Kv1.1, Chain A"/>
    <property type="match status" value="1"/>
</dbReference>
<gene>
    <name evidence="4" type="ORF">CRE_21401</name>
</gene>
<dbReference type="HOGENOM" id="CLU_051249_3_0_1"/>
<dbReference type="Gene3D" id="2.60.210.10">
    <property type="entry name" value="Apoptosis, Tumor Necrosis Factor Receptor Associated Protein 2, Chain A"/>
    <property type="match status" value="1"/>
</dbReference>
<keyword evidence="5" id="KW-1185">Reference proteome</keyword>
<dbReference type="InterPro" id="IPR011333">
    <property type="entry name" value="SKP1/BTB/POZ_sf"/>
</dbReference>
<dbReference type="STRING" id="31234.E3MUR0"/>
<proteinExistence type="predicted"/>
<dbReference type="CDD" id="cd18186">
    <property type="entry name" value="BTB_POZ_ZBTB_KLHL-like"/>
    <property type="match status" value="1"/>
</dbReference>
<protein>
    <recommendedName>
        <fullName evidence="6">BTB domain-containing protein</fullName>
    </recommendedName>
</protein>
<evidence type="ECO:0000259" key="3">
    <source>
        <dbReference type="PROSITE" id="PS50144"/>
    </source>
</evidence>
<dbReference type="PROSITE" id="PS50097">
    <property type="entry name" value="BTB"/>
    <property type="match status" value="1"/>
</dbReference>
<feature type="domain" description="MATH" evidence="3">
    <location>
        <begin position="142"/>
        <end position="278"/>
    </location>
</feature>
<organism evidence="5">
    <name type="scientific">Caenorhabditis remanei</name>
    <name type="common">Caenorhabditis vulgaris</name>
    <dbReference type="NCBI Taxonomy" id="31234"/>
    <lineage>
        <taxon>Eukaryota</taxon>
        <taxon>Metazoa</taxon>
        <taxon>Ecdysozoa</taxon>
        <taxon>Nematoda</taxon>
        <taxon>Chromadorea</taxon>
        <taxon>Rhabditida</taxon>
        <taxon>Rhabditina</taxon>
        <taxon>Rhabditomorpha</taxon>
        <taxon>Rhabditoidea</taxon>
        <taxon>Rhabditidae</taxon>
        <taxon>Peloderinae</taxon>
        <taxon>Caenorhabditis</taxon>
    </lineage>
</organism>
<dbReference type="Proteomes" id="UP000008281">
    <property type="component" value="Unassembled WGS sequence"/>
</dbReference>